<dbReference type="InterPro" id="IPR036390">
    <property type="entry name" value="WH_DNA-bd_sf"/>
</dbReference>
<dbReference type="PANTHER" id="PTHR30319:SF1">
    <property type="entry name" value="TRANSCRIPTIONAL REPRESSOR PAAX"/>
    <property type="match status" value="1"/>
</dbReference>
<dbReference type="Proteomes" id="UP000034492">
    <property type="component" value="Unassembled WGS sequence"/>
</dbReference>
<dbReference type="Pfam" id="PF20803">
    <property type="entry name" value="PaaX_M"/>
    <property type="match status" value="1"/>
</dbReference>
<evidence type="ECO:0000259" key="1">
    <source>
        <dbReference type="Pfam" id="PF20803"/>
    </source>
</evidence>
<evidence type="ECO:0000313" key="3">
    <source>
        <dbReference type="Proteomes" id="UP000034492"/>
    </source>
</evidence>
<name>A0A0G0F8I6_9BACT</name>
<gene>
    <name evidence="2" type="ORF">US19_C0011G0013</name>
</gene>
<proteinExistence type="predicted"/>
<dbReference type="Gene3D" id="3.30.70.2650">
    <property type="match status" value="1"/>
</dbReference>
<dbReference type="Gene3D" id="1.10.10.10">
    <property type="entry name" value="Winged helix-like DNA-binding domain superfamily/Winged helix DNA-binding domain"/>
    <property type="match status" value="1"/>
</dbReference>
<feature type="domain" description="Transcriptional repressor PaaX-like central Cas2-like" evidence="1">
    <location>
        <begin position="94"/>
        <end position="165"/>
    </location>
</feature>
<reference evidence="2 3" key="1">
    <citation type="journal article" date="2015" name="Nature">
        <title>rRNA introns, odd ribosomes, and small enigmatic genomes across a large radiation of phyla.</title>
        <authorList>
            <person name="Brown C.T."/>
            <person name="Hug L.A."/>
            <person name="Thomas B.C."/>
            <person name="Sharon I."/>
            <person name="Castelle C.J."/>
            <person name="Singh A."/>
            <person name="Wilkins M.J."/>
            <person name="Williams K.H."/>
            <person name="Banfield J.F."/>
        </authorList>
    </citation>
    <scope>NUCLEOTIDE SEQUENCE [LARGE SCALE GENOMIC DNA]</scope>
</reference>
<accession>A0A0G0F8I6</accession>
<evidence type="ECO:0000313" key="2">
    <source>
        <dbReference type="EMBL" id="KKQ09810.1"/>
    </source>
</evidence>
<dbReference type="PANTHER" id="PTHR30319">
    <property type="entry name" value="PHENYLACETIC ACID REGULATOR-RELATED TRANSCRIPTIONAL REPRESSOR"/>
    <property type="match status" value="1"/>
</dbReference>
<dbReference type="EMBL" id="LBSA01000011">
    <property type="protein sequence ID" value="KKQ09810.1"/>
    <property type="molecule type" value="Genomic_DNA"/>
</dbReference>
<dbReference type="InterPro" id="IPR048846">
    <property type="entry name" value="PaaX-like_central"/>
</dbReference>
<dbReference type="AlphaFoldDB" id="A0A0G0F8I6"/>
<organism evidence="2 3">
    <name type="scientific">Candidatus Daviesbacteria bacterium GW2011_GWB1_36_5</name>
    <dbReference type="NCBI Taxonomy" id="1618426"/>
    <lineage>
        <taxon>Bacteria</taxon>
        <taxon>Candidatus Daviesiibacteriota</taxon>
    </lineage>
</organism>
<dbReference type="SUPFAM" id="SSF46785">
    <property type="entry name" value="Winged helix' DNA-binding domain"/>
    <property type="match status" value="1"/>
</dbReference>
<protein>
    <submittedName>
        <fullName evidence="2">Transcriptional regulator, PaaX family</fullName>
    </submittedName>
</protein>
<comment type="caution">
    <text evidence="2">The sequence shown here is derived from an EMBL/GenBank/DDBJ whole genome shotgun (WGS) entry which is preliminary data.</text>
</comment>
<dbReference type="GO" id="GO:0006351">
    <property type="term" value="P:DNA-templated transcription"/>
    <property type="evidence" value="ECO:0007669"/>
    <property type="project" value="TreeGrafter"/>
</dbReference>
<dbReference type="InterPro" id="IPR036388">
    <property type="entry name" value="WH-like_DNA-bd_sf"/>
</dbReference>
<sequence>MKQLRKKSLSYYVLEVLEKSVDGYVRFEDFTYNSYIYAKGYDRILSKSGLSKAISRLKENGLIEKQVKSDNEIIFQLTDQGKSFILESSQDVSAWDGKWRIVLFDIPEQKRVIRNLFRRNLKKWGFKPLQKSVWVSKHDVYTKLEGYIKELGIEKWVSIIETNKISHITF</sequence>
<dbReference type="SUPFAM" id="SSF143430">
    <property type="entry name" value="TTP0101/SSO1404-like"/>
    <property type="match status" value="1"/>
</dbReference>